<dbReference type="Proteomes" id="UP000054018">
    <property type="component" value="Unassembled WGS sequence"/>
</dbReference>
<dbReference type="EMBL" id="KN833890">
    <property type="protein sequence ID" value="KIK15462.1"/>
    <property type="molecule type" value="Genomic_DNA"/>
</dbReference>
<gene>
    <name evidence="1" type="ORF">PISMIDRAFT_16513</name>
</gene>
<dbReference type="HOGENOM" id="CLU_3088119_0_0_1"/>
<protein>
    <submittedName>
        <fullName evidence="1">Uncharacterized protein</fullName>
    </submittedName>
</protein>
<keyword evidence="2" id="KW-1185">Reference proteome</keyword>
<accession>A0A0C9YZC6</accession>
<reference evidence="1 2" key="1">
    <citation type="submission" date="2014-04" db="EMBL/GenBank/DDBJ databases">
        <authorList>
            <consortium name="DOE Joint Genome Institute"/>
            <person name="Kuo A."/>
            <person name="Kohler A."/>
            <person name="Costa M.D."/>
            <person name="Nagy L.G."/>
            <person name="Floudas D."/>
            <person name="Copeland A."/>
            <person name="Barry K.W."/>
            <person name="Cichocki N."/>
            <person name="Veneault-Fourrey C."/>
            <person name="LaButti K."/>
            <person name="Lindquist E.A."/>
            <person name="Lipzen A."/>
            <person name="Lundell T."/>
            <person name="Morin E."/>
            <person name="Murat C."/>
            <person name="Sun H."/>
            <person name="Tunlid A."/>
            <person name="Henrissat B."/>
            <person name="Grigoriev I.V."/>
            <person name="Hibbett D.S."/>
            <person name="Martin F."/>
            <person name="Nordberg H.P."/>
            <person name="Cantor M.N."/>
            <person name="Hua S.X."/>
        </authorList>
    </citation>
    <scope>NUCLEOTIDE SEQUENCE [LARGE SCALE GENOMIC DNA]</scope>
    <source>
        <strain evidence="1 2">441</strain>
    </source>
</reference>
<proteinExistence type="predicted"/>
<sequence>MFLDEFLPKDKLPGYSNISFTPGAFQGTLTVTSESDAYQPLIQEMQPFTPNL</sequence>
<evidence type="ECO:0000313" key="1">
    <source>
        <dbReference type="EMBL" id="KIK15462.1"/>
    </source>
</evidence>
<organism evidence="1 2">
    <name type="scientific">Pisolithus microcarpus 441</name>
    <dbReference type="NCBI Taxonomy" id="765257"/>
    <lineage>
        <taxon>Eukaryota</taxon>
        <taxon>Fungi</taxon>
        <taxon>Dikarya</taxon>
        <taxon>Basidiomycota</taxon>
        <taxon>Agaricomycotina</taxon>
        <taxon>Agaricomycetes</taxon>
        <taxon>Agaricomycetidae</taxon>
        <taxon>Boletales</taxon>
        <taxon>Sclerodermatineae</taxon>
        <taxon>Pisolithaceae</taxon>
        <taxon>Pisolithus</taxon>
    </lineage>
</organism>
<evidence type="ECO:0000313" key="2">
    <source>
        <dbReference type="Proteomes" id="UP000054018"/>
    </source>
</evidence>
<name>A0A0C9YZC6_9AGAM</name>
<reference evidence="2" key="2">
    <citation type="submission" date="2015-01" db="EMBL/GenBank/DDBJ databases">
        <title>Evolutionary Origins and Diversification of the Mycorrhizal Mutualists.</title>
        <authorList>
            <consortium name="DOE Joint Genome Institute"/>
            <consortium name="Mycorrhizal Genomics Consortium"/>
            <person name="Kohler A."/>
            <person name="Kuo A."/>
            <person name="Nagy L.G."/>
            <person name="Floudas D."/>
            <person name="Copeland A."/>
            <person name="Barry K.W."/>
            <person name="Cichocki N."/>
            <person name="Veneault-Fourrey C."/>
            <person name="LaButti K."/>
            <person name="Lindquist E.A."/>
            <person name="Lipzen A."/>
            <person name="Lundell T."/>
            <person name="Morin E."/>
            <person name="Murat C."/>
            <person name="Riley R."/>
            <person name="Ohm R."/>
            <person name="Sun H."/>
            <person name="Tunlid A."/>
            <person name="Henrissat B."/>
            <person name="Grigoriev I.V."/>
            <person name="Hibbett D.S."/>
            <person name="Martin F."/>
        </authorList>
    </citation>
    <scope>NUCLEOTIDE SEQUENCE [LARGE SCALE GENOMIC DNA]</scope>
    <source>
        <strain evidence="2">441</strain>
    </source>
</reference>
<dbReference type="AlphaFoldDB" id="A0A0C9YZC6"/>